<evidence type="ECO:0000256" key="3">
    <source>
        <dbReference type="ARBA" id="ARBA00010440"/>
    </source>
</evidence>
<accession>A0AAW1BAG6</accession>
<feature type="compositionally biased region" description="Polar residues" evidence="11">
    <location>
        <begin position="118"/>
        <end position="136"/>
    </location>
</feature>
<evidence type="ECO:0000313" key="13">
    <source>
        <dbReference type="Proteomes" id="UP001474421"/>
    </source>
</evidence>
<dbReference type="GO" id="GO:0005634">
    <property type="term" value="C:nucleus"/>
    <property type="evidence" value="ECO:0007669"/>
    <property type="project" value="UniProtKB-SubCell"/>
</dbReference>
<evidence type="ECO:0000256" key="9">
    <source>
        <dbReference type="ARBA" id="ARBA00031456"/>
    </source>
</evidence>
<evidence type="ECO:0000256" key="11">
    <source>
        <dbReference type="SAM" id="MobiDB-lite"/>
    </source>
</evidence>
<keyword evidence="13" id="KW-1185">Reference proteome</keyword>
<evidence type="ECO:0000256" key="8">
    <source>
        <dbReference type="ARBA" id="ARBA00023328"/>
    </source>
</evidence>
<evidence type="ECO:0000313" key="12">
    <source>
        <dbReference type="EMBL" id="KAK9398955.1"/>
    </source>
</evidence>
<dbReference type="EMBL" id="JAOTOJ010000007">
    <property type="protein sequence ID" value="KAK9398955.1"/>
    <property type="molecule type" value="Genomic_DNA"/>
</dbReference>
<keyword evidence="8" id="KW-0137">Centromere</keyword>
<evidence type="ECO:0000256" key="4">
    <source>
        <dbReference type="ARBA" id="ARBA00016402"/>
    </source>
</evidence>
<evidence type="ECO:0000256" key="10">
    <source>
        <dbReference type="SAM" id="Coils"/>
    </source>
</evidence>
<feature type="compositionally biased region" description="Basic residues" evidence="11">
    <location>
        <begin position="142"/>
        <end position="151"/>
    </location>
</feature>
<feature type="region of interest" description="Disordered" evidence="11">
    <location>
        <begin position="112"/>
        <end position="206"/>
    </location>
</feature>
<dbReference type="GO" id="GO:0000775">
    <property type="term" value="C:chromosome, centromeric region"/>
    <property type="evidence" value="ECO:0007669"/>
    <property type="project" value="UniProtKB-SubCell"/>
</dbReference>
<organism evidence="12 13">
    <name type="scientific">Crotalus adamanteus</name>
    <name type="common">Eastern diamondback rattlesnake</name>
    <dbReference type="NCBI Taxonomy" id="8729"/>
    <lineage>
        <taxon>Eukaryota</taxon>
        <taxon>Metazoa</taxon>
        <taxon>Chordata</taxon>
        <taxon>Craniata</taxon>
        <taxon>Vertebrata</taxon>
        <taxon>Euteleostomi</taxon>
        <taxon>Lepidosauria</taxon>
        <taxon>Squamata</taxon>
        <taxon>Bifurcata</taxon>
        <taxon>Unidentata</taxon>
        <taxon>Episquamata</taxon>
        <taxon>Toxicofera</taxon>
        <taxon>Serpentes</taxon>
        <taxon>Colubroidea</taxon>
        <taxon>Viperidae</taxon>
        <taxon>Crotalinae</taxon>
        <taxon>Crotalus</taxon>
    </lineage>
</organism>
<feature type="region of interest" description="Disordered" evidence="11">
    <location>
        <begin position="61"/>
        <end position="83"/>
    </location>
</feature>
<feature type="coiled-coil region" evidence="10">
    <location>
        <begin position="288"/>
        <end position="315"/>
    </location>
</feature>
<reference evidence="12 13" key="1">
    <citation type="journal article" date="2024" name="Proc. Natl. Acad. Sci. U.S.A.">
        <title>The genetic regulatory architecture and epigenomic basis for age-related changes in rattlesnake venom.</title>
        <authorList>
            <person name="Hogan M.P."/>
            <person name="Holding M.L."/>
            <person name="Nystrom G.S."/>
            <person name="Colston T.J."/>
            <person name="Bartlett D.A."/>
            <person name="Mason A.J."/>
            <person name="Ellsworth S.A."/>
            <person name="Rautsaw R.M."/>
            <person name="Lawrence K.C."/>
            <person name="Strickland J.L."/>
            <person name="He B."/>
            <person name="Fraser P."/>
            <person name="Margres M.J."/>
            <person name="Gilbert D.M."/>
            <person name="Gibbs H.L."/>
            <person name="Parkinson C.L."/>
            <person name="Rokyta D.R."/>
        </authorList>
    </citation>
    <scope>NUCLEOTIDE SEQUENCE [LARGE SCALE GENOMIC DNA]</scope>
    <source>
        <strain evidence="12">DRR0105</strain>
    </source>
</reference>
<comment type="caution">
    <text evidence="12">The sequence shown here is derived from an EMBL/GenBank/DDBJ whole genome shotgun (WGS) entry which is preliminary data.</text>
</comment>
<keyword evidence="5" id="KW-0158">Chromosome</keyword>
<keyword evidence="6 10" id="KW-0175">Coiled coil</keyword>
<gene>
    <name evidence="12" type="ORF">NXF25_013924</name>
</gene>
<evidence type="ECO:0000256" key="7">
    <source>
        <dbReference type="ARBA" id="ARBA00023242"/>
    </source>
</evidence>
<keyword evidence="7" id="KW-0539">Nucleus</keyword>
<evidence type="ECO:0000256" key="6">
    <source>
        <dbReference type="ARBA" id="ARBA00023054"/>
    </source>
</evidence>
<dbReference type="InterPro" id="IPR025214">
    <property type="entry name" value="CENP-U"/>
</dbReference>
<dbReference type="Proteomes" id="UP001474421">
    <property type="component" value="Unassembled WGS sequence"/>
</dbReference>
<evidence type="ECO:0000256" key="5">
    <source>
        <dbReference type="ARBA" id="ARBA00022454"/>
    </source>
</evidence>
<comment type="similarity">
    <text evidence="3">Belongs to the CENP-U/AME1 family.</text>
</comment>
<evidence type="ECO:0000256" key="2">
    <source>
        <dbReference type="ARBA" id="ARBA00004584"/>
    </source>
</evidence>
<name>A0AAW1BAG6_CROAD</name>
<sequence length="374" mass="42903">MALFLYSRSYAWSARGTGERGGGRAGGLPTAAVAFRRKKLRPVNKMSKRKATKVFKKKLAGYQAKPDSQGKLFSSEEPDVSSILKIPRTGQTEETDDLFDHPLHSTALSVYEEEEEANNGNDQYSTLNESDSNFSDPESPKKNAKKRKTHILKTMVRTEDSEEESSVKNMIPKKKTQSHVNKNVLPEGETHCPVSKKVPKQPTKVTRHVTKEKVVLKELEKITTEFKKEVKQEKYKNVIDKFHTRLKDELNDISADAEKLKNTKLKQTKMVRKTNKKRKRLIEIKGDLFRNELELKKLKKEYSKLQEKMSCLRNAVQFIKDLKSLQQMKNEKENSQEKLVYGISSLPALLMESRRILGAESHLQNINTKLQESL</sequence>
<proteinExistence type="inferred from homology"/>
<protein>
    <recommendedName>
        <fullName evidence="4">Centromere protein U</fullName>
    </recommendedName>
    <alternativeName>
        <fullName evidence="9">MLF1-interacting protein</fullName>
    </alternativeName>
</protein>
<comment type="subcellular location">
    <subcellularLocation>
        <location evidence="2">Chromosome</location>
        <location evidence="2">Centromere</location>
    </subcellularLocation>
    <subcellularLocation>
        <location evidence="1">Nucleus</location>
    </subcellularLocation>
</comment>
<dbReference type="PANTHER" id="PTHR32222:SF1">
    <property type="entry name" value="CENTROMERE PROTEIN U"/>
    <property type="match status" value="1"/>
</dbReference>
<dbReference type="AlphaFoldDB" id="A0AAW1BAG6"/>
<evidence type="ECO:0000256" key="1">
    <source>
        <dbReference type="ARBA" id="ARBA00004123"/>
    </source>
</evidence>
<dbReference type="PANTHER" id="PTHR32222">
    <property type="entry name" value="CENTROMERE PROTEIN U"/>
    <property type="match status" value="1"/>
</dbReference>
<dbReference type="Pfam" id="PF13097">
    <property type="entry name" value="CENP-U"/>
    <property type="match status" value="1"/>
</dbReference>